<dbReference type="EMBL" id="JACMYG010000003">
    <property type="protein sequence ID" value="MBC2689013.1"/>
    <property type="molecule type" value="Genomic_DNA"/>
</dbReference>
<dbReference type="GO" id="GO:0008081">
    <property type="term" value="F:phosphoric diester hydrolase activity"/>
    <property type="evidence" value="ECO:0007669"/>
    <property type="project" value="InterPro"/>
</dbReference>
<name>A0A7X1GCF3_9PSED</name>
<protein>
    <submittedName>
        <fullName evidence="1">Phospholipase</fullName>
    </submittedName>
</protein>
<dbReference type="InterPro" id="IPR051057">
    <property type="entry name" value="PI-PLC_domain"/>
</dbReference>
<comment type="caution">
    <text evidence="1">The sequence shown here is derived from an EMBL/GenBank/DDBJ whole genome shotgun (WGS) entry which is preliminary data.</text>
</comment>
<dbReference type="InterPro" id="IPR017946">
    <property type="entry name" value="PLC-like_Pdiesterase_TIM-brl"/>
</dbReference>
<dbReference type="PROSITE" id="PS50007">
    <property type="entry name" value="PIPLC_X_DOMAIN"/>
    <property type="match status" value="1"/>
</dbReference>
<dbReference type="PANTHER" id="PTHR13593">
    <property type="match status" value="1"/>
</dbReference>
<dbReference type="AlphaFoldDB" id="A0A7X1GCF3"/>
<organism evidence="1 2">
    <name type="scientific">Pseudomonas kielensis</name>
    <dbReference type="NCBI Taxonomy" id="2762577"/>
    <lineage>
        <taxon>Bacteria</taxon>
        <taxon>Pseudomonadati</taxon>
        <taxon>Pseudomonadota</taxon>
        <taxon>Gammaproteobacteria</taxon>
        <taxon>Pseudomonadales</taxon>
        <taxon>Pseudomonadaceae</taxon>
        <taxon>Pseudomonas</taxon>
    </lineage>
</organism>
<dbReference type="PANTHER" id="PTHR13593:SF113">
    <property type="entry name" value="SI:DKEY-266F7.9"/>
    <property type="match status" value="1"/>
</dbReference>
<dbReference type="CDD" id="cd08557">
    <property type="entry name" value="PI-PLCc_bacteria_like"/>
    <property type="match status" value="1"/>
</dbReference>
<dbReference type="Proteomes" id="UP000526003">
    <property type="component" value="Unassembled WGS sequence"/>
</dbReference>
<accession>A0A7X1GCF3</accession>
<sequence>MNITHTQKISFRHEWMSKTPSMDGLTLNQLVWPGAHNSGMDLYTASQHIINSVLASHTMSQNGPYIQQLNSGARALDLRIFSNSRNTDIYQFETFHGPATGSPISDLVKALDFFLDKNPDEFILLDVHQTEGSQGNRFAFKDFNDVINRRLGDRLIPFENRHLTLGELKAISRTQRVVIAASEHPELDARVFWPKIQHRWSGQDLTSPSELKQHIARTLDNPPDGSQPWSLSATSYIMFDASAISPIDPLFGANDTFARVNKITDELNEWFSPSPSGEWLLKCSIINVDFIDETLLVEYCREANMYKALKK</sequence>
<evidence type="ECO:0000313" key="1">
    <source>
        <dbReference type="EMBL" id="MBC2689013.1"/>
    </source>
</evidence>
<keyword evidence="2" id="KW-1185">Reference proteome</keyword>
<gene>
    <name evidence="1" type="ORF">H7995_04290</name>
</gene>
<proteinExistence type="predicted"/>
<dbReference type="Gene3D" id="3.20.20.190">
    <property type="entry name" value="Phosphatidylinositol (PI) phosphodiesterase"/>
    <property type="match status" value="1"/>
</dbReference>
<dbReference type="SUPFAM" id="SSF51695">
    <property type="entry name" value="PLC-like phosphodiesterases"/>
    <property type="match status" value="1"/>
</dbReference>
<dbReference type="GO" id="GO:0006629">
    <property type="term" value="P:lipid metabolic process"/>
    <property type="evidence" value="ECO:0007669"/>
    <property type="project" value="InterPro"/>
</dbReference>
<reference evidence="1 2" key="1">
    <citation type="submission" date="2020-08" db="EMBL/GenBank/DDBJ databases">
        <title>Pseudomonas sp. nov.</title>
        <authorList>
            <person name="Gieschler S."/>
            <person name="Fiedler G."/>
            <person name="Brinks E."/>
            <person name="Boehnlein C."/>
            <person name="Franz C.M.A.P."/>
            <person name="Kabisch J."/>
        </authorList>
    </citation>
    <scope>NUCLEOTIDE SEQUENCE [LARGE SCALE GENOMIC DNA]</scope>
    <source>
        <strain evidence="1 2">MBT-1</strain>
    </source>
</reference>
<evidence type="ECO:0000313" key="2">
    <source>
        <dbReference type="Proteomes" id="UP000526003"/>
    </source>
</evidence>